<accession>A0A7C4BE87</accession>
<dbReference type="GO" id="GO:0016887">
    <property type="term" value="F:ATP hydrolysis activity"/>
    <property type="evidence" value="ECO:0007669"/>
    <property type="project" value="TreeGrafter"/>
</dbReference>
<protein>
    <submittedName>
        <fullName evidence="4">Redox-regulated ATPase YchF</fullName>
    </submittedName>
</protein>
<name>A0A7C4BE87_9CREN</name>
<comment type="caution">
    <text evidence="4">The sequence shown here is derived from an EMBL/GenBank/DDBJ whole genome shotgun (WGS) entry which is preliminary data.</text>
</comment>
<reference evidence="4" key="1">
    <citation type="journal article" date="2020" name="mSystems">
        <title>Genome- and Community-Level Interaction Insights into Carbon Utilization and Element Cycling Functions of Hydrothermarchaeota in Hydrothermal Sediment.</title>
        <authorList>
            <person name="Zhou Z."/>
            <person name="Liu Y."/>
            <person name="Xu W."/>
            <person name="Pan J."/>
            <person name="Luo Z.H."/>
            <person name="Li M."/>
        </authorList>
    </citation>
    <scope>NUCLEOTIDE SEQUENCE [LARGE SCALE GENOMIC DNA]</scope>
    <source>
        <strain evidence="4">SpSt-732</strain>
    </source>
</reference>
<sequence length="409" mass="45863">MTATPPPKIYIGLLGKTNVGKSTFFSAATLIPVKIENRPFVTLEPHTGVAYVRKTCVHKELRLLKCTPITSLCINGERFIPVVLVDLPGLVKDAHRGRGLGNKFLDAIRQADALIHVVDASGSTDEDGKPVKPGYRNPVEDVVEIEREYDEWVYGIISKDWGRFARALDTMNKSQVVEALAQRLSGLSISKEHVSMALSLTRLENEKPSSWREEELRLFIKTLREVAKPIIIAANKVDVPEARDMLKEMMRMLPNRIVVPVTALGELMLRRFAEKGYVEYLPGDSEFKIKDASAFTQQQLRGIDMLREIMREFGGTGVQRAINAVAFEGLRRIVVYPVEDENKYTDSKGNILPDAYLVPRGSKALDLAFLVHTDLGKRFLYAINAKTRQRVGKDYELKDGDVIKIVATV</sequence>
<dbReference type="SUPFAM" id="SSF81271">
    <property type="entry name" value="TGS-like"/>
    <property type="match status" value="1"/>
</dbReference>
<dbReference type="InterPro" id="IPR031167">
    <property type="entry name" value="G_OBG"/>
</dbReference>
<proteinExistence type="inferred from homology"/>
<dbReference type="PANTHER" id="PTHR23305">
    <property type="entry name" value="OBG GTPASE FAMILY"/>
    <property type="match status" value="1"/>
</dbReference>
<dbReference type="PRINTS" id="PR00326">
    <property type="entry name" value="GTP1OBG"/>
</dbReference>
<gene>
    <name evidence="4" type="primary">ychF</name>
    <name evidence="4" type="ORF">ENV14_07530</name>
</gene>
<dbReference type="InterPro" id="IPR012675">
    <property type="entry name" value="Beta-grasp_dom_sf"/>
</dbReference>
<evidence type="ECO:0000313" key="4">
    <source>
        <dbReference type="EMBL" id="HGI88217.1"/>
    </source>
</evidence>
<dbReference type="CDD" id="cd01669">
    <property type="entry name" value="TGS_MJ1332_like"/>
    <property type="match status" value="1"/>
</dbReference>
<dbReference type="InterPro" id="IPR012676">
    <property type="entry name" value="TGS-like"/>
</dbReference>
<dbReference type="Gene3D" id="3.40.50.300">
    <property type="entry name" value="P-loop containing nucleotide triphosphate hydrolases"/>
    <property type="match status" value="1"/>
</dbReference>
<dbReference type="InterPro" id="IPR013646">
    <property type="entry name" value="YGR210-like_G4"/>
</dbReference>
<dbReference type="Gene3D" id="3.10.20.30">
    <property type="match status" value="1"/>
</dbReference>
<dbReference type="FunFam" id="3.10.20.30:FF:000002">
    <property type="entry name" value="GTP pyrophosphokinase (RelA/SpoT)"/>
    <property type="match status" value="1"/>
</dbReference>
<dbReference type="Pfam" id="PF08438">
    <property type="entry name" value="YGR210-like_G4"/>
    <property type="match status" value="1"/>
</dbReference>
<dbReference type="GO" id="GO:0005737">
    <property type="term" value="C:cytoplasm"/>
    <property type="evidence" value="ECO:0007669"/>
    <property type="project" value="TreeGrafter"/>
</dbReference>
<dbReference type="CDD" id="cd01899">
    <property type="entry name" value="Ygr210"/>
    <property type="match status" value="1"/>
</dbReference>
<comment type="similarity">
    <text evidence="1">Belongs to the RelA/SpoT family.</text>
</comment>
<evidence type="ECO:0000256" key="2">
    <source>
        <dbReference type="ARBA" id="ARBA00022741"/>
    </source>
</evidence>
<evidence type="ECO:0000259" key="3">
    <source>
        <dbReference type="PROSITE" id="PS51710"/>
    </source>
</evidence>
<dbReference type="Pfam" id="PF01926">
    <property type="entry name" value="MMR_HSR1"/>
    <property type="match status" value="1"/>
</dbReference>
<feature type="domain" description="OBG-type G" evidence="3">
    <location>
        <begin position="9"/>
        <end position="281"/>
    </location>
</feature>
<dbReference type="InterPro" id="IPR006073">
    <property type="entry name" value="GTP-bd"/>
</dbReference>
<dbReference type="Gene3D" id="1.10.8.470">
    <property type="match status" value="1"/>
</dbReference>
<organism evidence="4">
    <name type="scientific">Ignisphaera aggregans</name>
    <dbReference type="NCBI Taxonomy" id="334771"/>
    <lineage>
        <taxon>Archaea</taxon>
        <taxon>Thermoproteota</taxon>
        <taxon>Thermoprotei</taxon>
        <taxon>Desulfurococcales</taxon>
        <taxon>Desulfurococcaceae</taxon>
        <taxon>Ignisphaera</taxon>
    </lineage>
</organism>
<dbReference type="AlphaFoldDB" id="A0A7C4BE87"/>
<keyword evidence="2" id="KW-0547">Nucleotide-binding</keyword>
<dbReference type="GO" id="GO:0005525">
    <property type="term" value="F:GTP binding"/>
    <property type="evidence" value="ECO:0007669"/>
    <property type="project" value="InterPro"/>
</dbReference>
<dbReference type="EMBL" id="DTFF01000064">
    <property type="protein sequence ID" value="HGI88217.1"/>
    <property type="molecule type" value="Genomic_DNA"/>
</dbReference>
<dbReference type="InterPro" id="IPR004095">
    <property type="entry name" value="TGS"/>
</dbReference>
<dbReference type="PANTHER" id="PTHR23305:SF1">
    <property type="entry name" value="OBG-TYPE G DOMAIN-CONTAINING PROTEIN"/>
    <property type="match status" value="1"/>
</dbReference>
<dbReference type="SUPFAM" id="SSF52540">
    <property type="entry name" value="P-loop containing nucleoside triphosphate hydrolases"/>
    <property type="match status" value="1"/>
</dbReference>
<dbReference type="Pfam" id="PF02824">
    <property type="entry name" value="TGS"/>
    <property type="match status" value="1"/>
</dbReference>
<dbReference type="NCBIfam" id="NF007171">
    <property type="entry name" value="PRK09602.1"/>
    <property type="match status" value="1"/>
</dbReference>
<dbReference type="PROSITE" id="PS51710">
    <property type="entry name" value="G_OBG"/>
    <property type="match status" value="1"/>
</dbReference>
<dbReference type="InterPro" id="IPR027417">
    <property type="entry name" value="P-loop_NTPase"/>
</dbReference>
<evidence type="ECO:0000256" key="1">
    <source>
        <dbReference type="ARBA" id="ARBA00007476"/>
    </source>
</evidence>